<dbReference type="EMBL" id="AP018558">
    <property type="protein sequence ID" value="BBD78266.1"/>
    <property type="molecule type" value="Genomic_DNA"/>
</dbReference>
<dbReference type="GO" id="GO:0016887">
    <property type="term" value="F:ATP hydrolysis activity"/>
    <property type="evidence" value="ECO:0007669"/>
    <property type="project" value="InterPro"/>
</dbReference>
<dbReference type="CDD" id="cd18586">
    <property type="entry name" value="ABC_6TM_PrtD_like"/>
    <property type="match status" value="1"/>
</dbReference>
<feature type="compositionally biased region" description="Low complexity" evidence="9">
    <location>
        <begin position="565"/>
        <end position="610"/>
    </location>
</feature>
<evidence type="ECO:0000256" key="3">
    <source>
        <dbReference type="ARBA" id="ARBA00022475"/>
    </source>
</evidence>
<dbReference type="GO" id="GO:0030256">
    <property type="term" value="C:type I protein secretion system complex"/>
    <property type="evidence" value="ECO:0007669"/>
    <property type="project" value="InterPro"/>
</dbReference>
<dbReference type="InterPro" id="IPR047957">
    <property type="entry name" value="ABC_AprD-like_6TM"/>
</dbReference>
<dbReference type="SMART" id="SM00382">
    <property type="entry name" value="AAA"/>
    <property type="match status" value="1"/>
</dbReference>
<organism evidence="13 14">
    <name type="scientific">Hydrogenophilus thermoluteolus</name>
    <name type="common">Pseudomonas hydrogenothermophila</name>
    <dbReference type="NCBI Taxonomy" id="297"/>
    <lineage>
        <taxon>Bacteria</taxon>
        <taxon>Pseudomonadati</taxon>
        <taxon>Pseudomonadota</taxon>
        <taxon>Hydrogenophilia</taxon>
        <taxon>Hydrogenophilales</taxon>
        <taxon>Hydrogenophilaceae</taxon>
        <taxon>Hydrogenophilus</taxon>
    </lineage>
</organism>
<evidence type="ECO:0000256" key="9">
    <source>
        <dbReference type="SAM" id="MobiDB-lite"/>
    </source>
</evidence>
<dbReference type="PROSITE" id="PS00211">
    <property type="entry name" value="ABC_TRANSPORTER_1"/>
    <property type="match status" value="1"/>
</dbReference>
<feature type="region of interest" description="Disordered" evidence="9">
    <location>
        <begin position="565"/>
        <end position="617"/>
    </location>
</feature>
<keyword evidence="8 10" id="KW-0472">Membrane</keyword>
<name>A0A2Z6E0F1_HYDTE</name>
<accession>A0A2Z6E0F1</accession>
<dbReference type="PANTHER" id="PTHR24221">
    <property type="entry name" value="ATP-BINDING CASSETTE SUB-FAMILY B"/>
    <property type="match status" value="1"/>
</dbReference>
<evidence type="ECO:0000313" key="14">
    <source>
        <dbReference type="Proteomes" id="UP000262004"/>
    </source>
</evidence>
<dbReference type="GO" id="GO:0030253">
    <property type="term" value="P:protein secretion by the type I secretion system"/>
    <property type="evidence" value="ECO:0007669"/>
    <property type="project" value="InterPro"/>
</dbReference>
<gene>
    <name evidence="13" type="ORF">HPTL_2012</name>
</gene>
<dbReference type="Gene3D" id="1.20.1560.10">
    <property type="entry name" value="ABC transporter type 1, transmembrane domain"/>
    <property type="match status" value="1"/>
</dbReference>
<protein>
    <submittedName>
        <fullName evidence="13">Peptidase</fullName>
    </submittedName>
</protein>
<dbReference type="GO" id="GO:0140359">
    <property type="term" value="F:ABC-type transporter activity"/>
    <property type="evidence" value="ECO:0007669"/>
    <property type="project" value="InterPro"/>
</dbReference>
<dbReference type="PANTHER" id="PTHR24221:SF248">
    <property type="entry name" value="ABC TRANSPORTER TRANSMEMBRANE REGION"/>
    <property type="match status" value="1"/>
</dbReference>
<dbReference type="InterPro" id="IPR036640">
    <property type="entry name" value="ABC1_TM_sf"/>
</dbReference>
<feature type="domain" description="ABC transporter" evidence="11">
    <location>
        <begin position="331"/>
        <end position="566"/>
    </location>
</feature>
<evidence type="ECO:0000256" key="8">
    <source>
        <dbReference type="ARBA" id="ARBA00023136"/>
    </source>
</evidence>
<dbReference type="AlphaFoldDB" id="A0A2Z6E0F1"/>
<evidence type="ECO:0000256" key="6">
    <source>
        <dbReference type="ARBA" id="ARBA00022840"/>
    </source>
</evidence>
<feature type="transmembrane region" description="Helical" evidence="10">
    <location>
        <begin position="59"/>
        <end position="79"/>
    </location>
</feature>
<comment type="subcellular location">
    <subcellularLocation>
        <location evidence="1">Cell membrane</location>
        <topology evidence="1">Multi-pass membrane protein</topology>
    </subcellularLocation>
</comment>
<dbReference type="PROSITE" id="PS50893">
    <property type="entry name" value="ABC_TRANSPORTER_2"/>
    <property type="match status" value="1"/>
</dbReference>
<dbReference type="SUPFAM" id="SSF52540">
    <property type="entry name" value="P-loop containing nucleoside triphosphate hydrolases"/>
    <property type="match status" value="1"/>
</dbReference>
<dbReference type="Gene3D" id="3.40.50.300">
    <property type="entry name" value="P-loop containing nucleotide triphosphate hydrolases"/>
    <property type="match status" value="1"/>
</dbReference>
<dbReference type="GO" id="GO:0005886">
    <property type="term" value="C:plasma membrane"/>
    <property type="evidence" value="ECO:0007669"/>
    <property type="project" value="UniProtKB-SubCell"/>
</dbReference>
<keyword evidence="5" id="KW-0547">Nucleotide-binding</keyword>
<evidence type="ECO:0000256" key="5">
    <source>
        <dbReference type="ARBA" id="ARBA00022741"/>
    </source>
</evidence>
<reference evidence="13 14" key="1">
    <citation type="submission" date="2018-04" db="EMBL/GenBank/DDBJ databases">
        <title>Complete genome sequence of Hydrogenophilus thermoluteolus TH-1.</title>
        <authorList>
            <person name="Arai H."/>
        </authorList>
    </citation>
    <scope>NUCLEOTIDE SEQUENCE [LARGE SCALE GENOMIC DNA]</scope>
    <source>
        <strain evidence="13 14">TH-1</strain>
    </source>
</reference>
<dbReference type="Pfam" id="PF00664">
    <property type="entry name" value="ABC_membrane"/>
    <property type="match status" value="1"/>
</dbReference>
<feature type="domain" description="ABC transmembrane type-1" evidence="12">
    <location>
        <begin position="23"/>
        <end position="300"/>
    </location>
</feature>
<evidence type="ECO:0000313" key="13">
    <source>
        <dbReference type="EMBL" id="BBD78266.1"/>
    </source>
</evidence>
<dbReference type="InterPro" id="IPR027417">
    <property type="entry name" value="P-loop_NTPase"/>
</dbReference>
<evidence type="ECO:0000256" key="7">
    <source>
        <dbReference type="ARBA" id="ARBA00022989"/>
    </source>
</evidence>
<dbReference type="Proteomes" id="UP000262004">
    <property type="component" value="Chromosome"/>
</dbReference>
<dbReference type="InterPro" id="IPR039421">
    <property type="entry name" value="Type_1_exporter"/>
</dbReference>
<dbReference type="GO" id="GO:0034040">
    <property type="term" value="F:ATPase-coupled lipid transmembrane transporter activity"/>
    <property type="evidence" value="ECO:0007669"/>
    <property type="project" value="TreeGrafter"/>
</dbReference>
<keyword evidence="6" id="KW-0067">ATP-binding</keyword>
<dbReference type="InterPro" id="IPR003439">
    <property type="entry name" value="ABC_transporter-like_ATP-bd"/>
</dbReference>
<dbReference type="InterPro" id="IPR003593">
    <property type="entry name" value="AAA+_ATPase"/>
</dbReference>
<dbReference type="InterPro" id="IPR011527">
    <property type="entry name" value="ABC1_TM_dom"/>
</dbReference>
<dbReference type="NCBIfam" id="TIGR01842">
    <property type="entry name" value="type_I_sec_PrtD"/>
    <property type="match status" value="1"/>
</dbReference>
<feature type="transmembrane region" description="Helical" evidence="10">
    <location>
        <begin position="21"/>
        <end position="39"/>
    </location>
</feature>
<keyword evidence="4 10" id="KW-0812">Transmembrane</keyword>
<evidence type="ECO:0000256" key="1">
    <source>
        <dbReference type="ARBA" id="ARBA00004651"/>
    </source>
</evidence>
<dbReference type="OrthoDB" id="5296279at2"/>
<dbReference type="InterPro" id="IPR017871">
    <property type="entry name" value="ABC_transporter-like_CS"/>
</dbReference>
<dbReference type="RefSeq" id="WP_119335905.1">
    <property type="nucleotide sequence ID" value="NZ_AP018558.1"/>
</dbReference>
<dbReference type="PROSITE" id="PS50929">
    <property type="entry name" value="ABC_TM1F"/>
    <property type="match status" value="1"/>
</dbReference>
<sequence length="617" mass="66304">MAKKESRFPELAQLFTEMRRYFVGVGAFSFVINLLQFTAPLYMLQVYDRVLSSHNTTTLLVLTILVVGLFLLMAVIEFIRSRVLVRVGAAMEAKINQRIFDAAFEATLRRGGANARQALSDLTQLRQFVTGNGPFAFFDAPWFPIYLAACFVLHPLMGWFSVGAALILIVLTVVTEVATQKPLAEANKYANQATNFAHNQLANAEVVEAMGMLPALRQRWKARHVQHLVLQAVASDRAGLISAITRFVRITSQSLVLGLGAWLVLQNELTPGAMIVGSILMGRALAPIDQLIANWRGFVQARLAYERLGELLTAFPARPPRLSLPPPKGHVSVEGVVAVPPGSQTPVVRGVTMEIPPGTVVGVIGPSGSGKSTLARLLVGVWAPAAGKVRLDGADVTQWDKAELGPYIGYLPQDIELFDGTIAENIARFGPLDSERIVEAAQRAGVHDLILRLPQGYDTPIGPGGMVLSGGQRQRVALARALYGDVRLIVLDEPNSNLDDIGETLLVRALAEMKRQGRTVVVITHRTSVLQVVDRLAVMRDGMLHAYGPRDQVLAALQQAAQQAQQAAQQHAAQPPAAQAPSSGQAAPQTASAGTPAAASSARDAAPNASVTRAQES</sequence>
<dbReference type="SUPFAM" id="SSF90123">
    <property type="entry name" value="ABC transporter transmembrane region"/>
    <property type="match status" value="1"/>
</dbReference>
<dbReference type="GO" id="GO:0005524">
    <property type="term" value="F:ATP binding"/>
    <property type="evidence" value="ECO:0007669"/>
    <property type="project" value="UniProtKB-KW"/>
</dbReference>
<dbReference type="FunFam" id="3.40.50.300:FF:001444">
    <property type="entry name" value="ABC transporter ATP-binding protein"/>
    <property type="match status" value="1"/>
</dbReference>
<dbReference type="InterPro" id="IPR010128">
    <property type="entry name" value="ATPase_T1SS_PrtD-like"/>
</dbReference>
<keyword evidence="14" id="KW-1185">Reference proteome</keyword>
<proteinExistence type="predicted"/>
<dbReference type="Pfam" id="PF00005">
    <property type="entry name" value="ABC_tran"/>
    <property type="match status" value="1"/>
</dbReference>
<feature type="transmembrane region" description="Helical" evidence="10">
    <location>
        <begin position="145"/>
        <end position="174"/>
    </location>
</feature>
<dbReference type="CDD" id="cd03246">
    <property type="entry name" value="ABCC_Protease_Secretion"/>
    <property type="match status" value="1"/>
</dbReference>
<dbReference type="KEGG" id="htl:HPTL_2012"/>
<evidence type="ECO:0000256" key="2">
    <source>
        <dbReference type="ARBA" id="ARBA00022448"/>
    </source>
</evidence>
<evidence type="ECO:0000259" key="11">
    <source>
        <dbReference type="PROSITE" id="PS50893"/>
    </source>
</evidence>
<keyword evidence="7 10" id="KW-1133">Transmembrane helix</keyword>
<dbReference type="FunFam" id="1.20.1560.10:FF:000109">
    <property type="entry name" value="Alkaline protease secretion ATP-binding protein aprD"/>
    <property type="match status" value="1"/>
</dbReference>
<evidence type="ECO:0000256" key="10">
    <source>
        <dbReference type="SAM" id="Phobius"/>
    </source>
</evidence>
<evidence type="ECO:0000256" key="4">
    <source>
        <dbReference type="ARBA" id="ARBA00022692"/>
    </source>
</evidence>
<keyword evidence="3" id="KW-1003">Cell membrane</keyword>
<evidence type="ECO:0000259" key="12">
    <source>
        <dbReference type="PROSITE" id="PS50929"/>
    </source>
</evidence>
<keyword evidence="2" id="KW-0813">Transport</keyword>